<comment type="caution">
    <text evidence="1">The sequence shown here is derived from an EMBL/GenBank/DDBJ whole genome shotgun (WGS) entry which is preliminary data.</text>
</comment>
<dbReference type="Proteomes" id="UP000724584">
    <property type="component" value="Unassembled WGS sequence"/>
</dbReference>
<accession>A0ACB7NXE1</accession>
<evidence type="ECO:0000313" key="1">
    <source>
        <dbReference type="EMBL" id="KAH6617423.1"/>
    </source>
</evidence>
<name>A0ACB7NXE1_9PEZI</name>
<protein>
    <submittedName>
        <fullName evidence="1">Uncharacterized protein</fullName>
    </submittedName>
</protein>
<evidence type="ECO:0000313" key="2">
    <source>
        <dbReference type="Proteomes" id="UP000724584"/>
    </source>
</evidence>
<proteinExistence type="predicted"/>
<keyword evidence="2" id="KW-1185">Reference proteome</keyword>
<organism evidence="1 2">
    <name type="scientific">Chaetomium tenue</name>
    <dbReference type="NCBI Taxonomy" id="1854479"/>
    <lineage>
        <taxon>Eukaryota</taxon>
        <taxon>Fungi</taxon>
        <taxon>Dikarya</taxon>
        <taxon>Ascomycota</taxon>
        <taxon>Pezizomycotina</taxon>
        <taxon>Sordariomycetes</taxon>
        <taxon>Sordariomycetidae</taxon>
        <taxon>Sordariales</taxon>
        <taxon>Chaetomiaceae</taxon>
        <taxon>Chaetomium</taxon>
    </lineage>
</organism>
<reference evidence="1 2" key="1">
    <citation type="journal article" date="2021" name="Nat. Commun.">
        <title>Genetic determinants of endophytism in the Arabidopsis root mycobiome.</title>
        <authorList>
            <person name="Mesny F."/>
            <person name="Miyauchi S."/>
            <person name="Thiergart T."/>
            <person name="Pickel B."/>
            <person name="Atanasova L."/>
            <person name="Karlsson M."/>
            <person name="Huettel B."/>
            <person name="Barry K.W."/>
            <person name="Haridas S."/>
            <person name="Chen C."/>
            <person name="Bauer D."/>
            <person name="Andreopoulos W."/>
            <person name="Pangilinan J."/>
            <person name="LaButti K."/>
            <person name="Riley R."/>
            <person name="Lipzen A."/>
            <person name="Clum A."/>
            <person name="Drula E."/>
            <person name="Henrissat B."/>
            <person name="Kohler A."/>
            <person name="Grigoriev I.V."/>
            <person name="Martin F.M."/>
            <person name="Hacquard S."/>
        </authorList>
    </citation>
    <scope>NUCLEOTIDE SEQUENCE [LARGE SCALE GENOMIC DNA]</scope>
    <source>
        <strain evidence="1 2">MPI-SDFR-AT-0079</strain>
    </source>
</reference>
<dbReference type="EMBL" id="JAGIZQ010000007">
    <property type="protein sequence ID" value="KAH6617423.1"/>
    <property type="molecule type" value="Genomic_DNA"/>
</dbReference>
<gene>
    <name evidence="1" type="ORF">F5144DRAFT_499053</name>
</gene>
<sequence>MADKMEHTKPPPPHVSPTGMWASKLTLRVIQFALAIAIIGCVGSILSTGFWSIFVLVVIVPQAAVSVIWSLAEGICILARGGRRGIHPGANVGLDLVLWLGLVVGTIFLWLFGVASELYVGSSSYYYGDDYDTAVEVIGKVAALGQALIGLGATLT</sequence>